<reference evidence="3" key="2">
    <citation type="submission" date="2023-06" db="EMBL/GenBank/DDBJ databases">
        <authorList>
            <person name="Ma L."/>
            <person name="Liu K.-W."/>
            <person name="Li Z."/>
            <person name="Hsiao Y.-Y."/>
            <person name="Qi Y."/>
            <person name="Fu T."/>
            <person name="Tang G."/>
            <person name="Zhang D."/>
            <person name="Sun W.-H."/>
            <person name="Liu D.-K."/>
            <person name="Li Y."/>
            <person name="Chen G.-Z."/>
            <person name="Liu X.-D."/>
            <person name="Liao X.-Y."/>
            <person name="Jiang Y.-T."/>
            <person name="Yu X."/>
            <person name="Hao Y."/>
            <person name="Huang J."/>
            <person name="Zhao X.-W."/>
            <person name="Ke S."/>
            <person name="Chen Y.-Y."/>
            <person name="Wu W.-L."/>
            <person name="Hsu J.-L."/>
            <person name="Lin Y.-F."/>
            <person name="Huang M.-D."/>
            <person name="Li C.-Y."/>
            <person name="Huang L."/>
            <person name="Wang Z.-W."/>
            <person name="Zhao X."/>
            <person name="Zhong W.-Y."/>
            <person name="Peng D.-H."/>
            <person name="Ahmad S."/>
            <person name="Lan S."/>
            <person name="Zhang J.-S."/>
            <person name="Tsai W.-C."/>
            <person name="Van De Peer Y."/>
            <person name="Liu Z.-J."/>
        </authorList>
    </citation>
    <scope>NUCLEOTIDE SEQUENCE</scope>
    <source>
        <strain evidence="3">CP</strain>
        <tissue evidence="3">Leaves</tissue>
    </source>
</reference>
<dbReference type="InterPro" id="IPR016159">
    <property type="entry name" value="Cullin_repeat-like_dom_sf"/>
</dbReference>
<dbReference type="Pfam" id="PF00888">
    <property type="entry name" value="Cullin"/>
    <property type="match status" value="1"/>
</dbReference>
<organism evidence="3 4">
    <name type="scientific">Acorus calamus</name>
    <name type="common">Sweet flag</name>
    <dbReference type="NCBI Taxonomy" id="4465"/>
    <lineage>
        <taxon>Eukaryota</taxon>
        <taxon>Viridiplantae</taxon>
        <taxon>Streptophyta</taxon>
        <taxon>Embryophyta</taxon>
        <taxon>Tracheophyta</taxon>
        <taxon>Spermatophyta</taxon>
        <taxon>Magnoliopsida</taxon>
        <taxon>Liliopsida</taxon>
        <taxon>Acoraceae</taxon>
        <taxon>Acorus</taxon>
    </lineage>
</organism>
<protein>
    <submittedName>
        <fullName evidence="3">Cullin-1</fullName>
    </submittedName>
</protein>
<reference evidence="3" key="1">
    <citation type="journal article" date="2023" name="Nat. Commun.">
        <title>Diploid and tetraploid genomes of Acorus and the evolution of monocots.</title>
        <authorList>
            <person name="Ma L."/>
            <person name="Liu K.W."/>
            <person name="Li Z."/>
            <person name="Hsiao Y.Y."/>
            <person name="Qi Y."/>
            <person name="Fu T."/>
            <person name="Tang G.D."/>
            <person name="Zhang D."/>
            <person name="Sun W.H."/>
            <person name="Liu D.K."/>
            <person name="Li Y."/>
            <person name="Chen G.Z."/>
            <person name="Liu X.D."/>
            <person name="Liao X.Y."/>
            <person name="Jiang Y.T."/>
            <person name="Yu X."/>
            <person name="Hao Y."/>
            <person name="Huang J."/>
            <person name="Zhao X.W."/>
            <person name="Ke S."/>
            <person name="Chen Y.Y."/>
            <person name="Wu W.L."/>
            <person name="Hsu J.L."/>
            <person name="Lin Y.F."/>
            <person name="Huang M.D."/>
            <person name="Li C.Y."/>
            <person name="Huang L."/>
            <person name="Wang Z.W."/>
            <person name="Zhao X."/>
            <person name="Zhong W.Y."/>
            <person name="Peng D.H."/>
            <person name="Ahmad S."/>
            <person name="Lan S."/>
            <person name="Zhang J.S."/>
            <person name="Tsai W.C."/>
            <person name="Van de Peer Y."/>
            <person name="Liu Z.J."/>
        </authorList>
    </citation>
    <scope>NUCLEOTIDE SEQUENCE</scope>
    <source>
        <strain evidence="3">CP</strain>
    </source>
</reference>
<comment type="similarity">
    <text evidence="1">Belongs to the cullin family.</text>
</comment>
<evidence type="ECO:0000256" key="1">
    <source>
        <dbReference type="ARBA" id="ARBA00006019"/>
    </source>
</evidence>
<accession>A0AAV9D315</accession>
<gene>
    <name evidence="3" type="primary">CUL1</name>
    <name evidence="3" type="ORF">QJS10_CPA16g01478</name>
</gene>
<evidence type="ECO:0000313" key="4">
    <source>
        <dbReference type="Proteomes" id="UP001180020"/>
    </source>
</evidence>
<dbReference type="Proteomes" id="UP001180020">
    <property type="component" value="Unassembled WGS sequence"/>
</dbReference>
<dbReference type="PANTHER" id="PTHR11932">
    <property type="entry name" value="CULLIN"/>
    <property type="match status" value="1"/>
</dbReference>
<dbReference type="SUPFAM" id="SSF74788">
    <property type="entry name" value="Cullin repeat-like"/>
    <property type="match status" value="1"/>
</dbReference>
<evidence type="ECO:0000313" key="3">
    <source>
        <dbReference type="EMBL" id="KAK1295306.1"/>
    </source>
</evidence>
<comment type="caution">
    <text evidence="3">The sequence shown here is derived from an EMBL/GenBank/DDBJ whole genome shotgun (WGS) entry which is preliminary data.</text>
</comment>
<proteinExistence type="inferred from homology"/>
<sequence length="116" mass="13627">MLRHPGDQRVTTKVFELCMAASERKTIDLEQGWDFMQKGITKLKNILEGVPETQFCSEDYMMLYTTIYNMCTQKPPHDYSQQLYDKYRESFEEYITSTSIGDNPKFCPLIVKDNFA</sequence>
<dbReference type="InterPro" id="IPR001373">
    <property type="entry name" value="Cullin_N"/>
</dbReference>
<dbReference type="Gene3D" id="1.20.1310.10">
    <property type="entry name" value="Cullin Repeats"/>
    <property type="match status" value="1"/>
</dbReference>
<name>A0AAV9D315_ACOCL</name>
<keyword evidence="4" id="KW-1185">Reference proteome</keyword>
<evidence type="ECO:0000259" key="2">
    <source>
        <dbReference type="Pfam" id="PF00888"/>
    </source>
</evidence>
<dbReference type="InterPro" id="IPR045093">
    <property type="entry name" value="Cullin"/>
</dbReference>
<dbReference type="EMBL" id="JAUJYO010000016">
    <property type="protein sequence ID" value="KAK1295306.1"/>
    <property type="molecule type" value="Genomic_DNA"/>
</dbReference>
<feature type="domain" description="Cullin N-terminal" evidence="2">
    <location>
        <begin position="42"/>
        <end position="98"/>
    </location>
</feature>
<dbReference type="AlphaFoldDB" id="A0AAV9D315"/>